<dbReference type="AlphaFoldDB" id="A0A5Q2FC75"/>
<feature type="region of interest" description="Disordered" evidence="1">
    <location>
        <begin position="73"/>
        <end position="100"/>
    </location>
</feature>
<dbReference type="Proteomes" id="UP000386847">
    <property type="component" value="Chromosome"/>
</dbReference>
<gene>
    <name evidence="2" type="ORF">Rai3103_04365</name>
</gene>
<evidence type="ECO:0000256" key="1">
    <source>
        <dbReference type="SAM" id="MobiDB-lite"/>
    </source>
</evidence>
<evidence type="ECO:0000313" key="2">
    <source>
        <dbReference type="EMBL" id="QGF23024.1"/>
    </source>
</evidence>
<proteinExistence type="predicted"/>
<protein>
    <recommendedName>
        <fullName evidence="4">Rho termination factor, N-terminal domain</fullName>
    </recommendedName>
</protein>
<evidence type="ECO:0000313" key="3">
    <source>
        <dbReference type="Proteomes" id="UP000386847"/>
    </source>
</evidence>
<reference evidence="2 3" key="1">
    <citation type="submission" date="2019-10" db="EMBL/GenBank/DDBJ databases">
        <title>Genomic analysis of Raineyella sp. CBA3103.</title>
        <authorList>
            <person name="Roh S.W."/>
        </authorList>
    </citation>
    <scope>NUCLEOTIDE SEQUENCE [LARGE SCALE GENOMIC DNA]</scope>
    <source>
        <strain evidence="2 3">CBA3103</strain>
    </source>
</reference>
<organism evidence="2 3">
    <name type="scientific">Raineyella fluvialis</name>
    <dbReference type="NCBI Taxonomy" id="2662261"/>
    <lineage>
        <taxon>Bacteria</taxon>
        <taxon>Bacillati</taxon>
        <taxon>Actinomycetota</taxon>
        <taxon>Actinomycetes</taxon>
        <taxon>Propionibacteriales</taxon>
        <taxon>Propionibacteriaceae</taxon>
        <taxon>Raineyella</taxon>
    </lineage>
</organism>
<evidence type="ECO:0008006" key="4">
    <source>
        <dbReference type="Google" id="ProtNLM"/>
    </source>
</evidence>
<dbReference type="EMBL" id="CP045725">
    <property type="protein sequence ID" value="QGF23024.1"/>
    <property type="molecule type" value="Genomic_DNA"/>
</dbReference>
<sequence length="241" mass="25623">MTETSQLTDPDRSTVTDDVGAAAEALRALAAAEGGDVLAGQLSRLVAVIAQEAIRTKRFRSDLVAAVVPEPAPSAPNAAPGAGSGSASPVTRSRLERMTKPDLKRLIDQEGMDPDRTLRSKATKPAMIDLILAFRATGSGAPTANATPVAAPEAASPAKPPKRRRRPSPLNPYAVAAEDGAEGLREQLQQLDVEELKDIVTEYGMNHDRRAMSWTDHDRFVERILAKTDFGASQGSAFRSS</sequence>
<name>A0A5Q2FC75_9ACTN</name>
<keyword evidence="3" id="KW-1185">Reference proteome</keyword>
<dbReference type="RefSeq" id="WP_153571551.1">
    <property type="nucleotide sequence ID" value="NZ_CP045725.1"/>
</dbReference>
<feature type="compositionally biased region" description="Low complexity" evidence="1">
    <location>
        <begin position="141"/>
        <end position="157"/>
    </location>
</feature>
<feature type="compositionally biased region" description="Low complexity" evidence="1">
    <location>
        <begin position="73"/>
        <end position="90"/>
    </location>
</feature>
<accession>A0A5Q2FC75</accession>
<dbReference type="KEGG" id="rain:Rai3103_04365"/>
<feature type="region of interest" description="Disordered" evidence="1">
    <location>
        <begin position="141"/>
        <end position="171"/>
    </location>
</feature>